<dbReference type="Proteomes" id="UP000396862">
    <property type="component" value="Unassembled WGS sequence"/>
</dbReference>
<organism evidence="1 2">
    <name type="scientific">Prolixibacter denitrificans</name>
    <dbReference type="NCBI Taxonomy" id="1541063"/>
    <lineage>
        <taxon>Bacteria</taxon>
        <taxon>Pseudomonadati</taxon>
        <taxon>Bacteroidota</taxon>
        <taxon>Bacteroidia</taxon>
        <taxon>Marinilabiliales</taxon>
        <taxon>Prolixibacteraceae</taxon>
        <taxon>Prolixibacter</taxon>
    </lineage>
</organism>
<protein>
    <recommendedName>
        <fullName evidence="3">Polysaccharide deacetylase</fullName>
    </recommendedName>
</protein>
<evidence type="ECO:0000313" key="1">
    <source>
        <dbReference type="EMBL" id="GET19904.1"/>
    </source>
</evidence>
<accession>A0ABQ0ZET6</accession>
<evidence type="ECO:0000313" key="2">
    <source>
        <dbReference type="Proteomes" id="UP000396862"/>
    </source>
</evidence>
<proteinExistence type="predicted"/>
<dbReference type="InterPro" id="IPR011330">
    <property type="entry name" value="Glyco_hydro/deAcase_b/a-brl"/>
</dbReference>
<dbReference type="EMBL" id="BLAU01000001">
    <property type="protein sequence ID" value="GET19904.1"/>
    <property type="molecule type" value="Genomic_DNA"/>
</dbReference>
<dbReference type="CDD" id="cd10963">
    <property type="entry name" value="CE4_RC0012_like"/>
    <property type="match status" value="1"/>
</dbReference>
<sequence>MVMMLFVYGNASAAVQTKISNYRVWFGTGDYLQKLVLIIRRYDESGELFYIGVDPNSLQTMIIPARHIVARPLTWPQIRADYKNTPYIRAIQTAEKRSFALQDAGIVHGFPKEKGITLTVDLCPSHRPLDRGIFTSLISEFAKTEKPVPVALSVTGRFMLTHPADIAWLKEMNTEGKIAVTWVNHTYNHHYNPHAPLNRNFLLEPNTNLNFEVLQTEIAMLQKGLLFSVFFRFPGLVSEHRLVDNVLGYGLIPIGSDAWLAKGQPATAGSIVLIHGNGNEPVGVKDFLKLLQADRTAVMKKQWLLYDLRETVKDEFHE</sequence>
<reference evidence="1 2" key="1">
    <citation type="submission" date="2019-10" db="EMBL/GenBank/DDBJ databases">
        <title>Prolixibacter strains distinguished by the presence of nitrate reductase genes were adept at nitrate-dependent anaerobic corrosion of metallic iron and carbon steel.</title>
        <authorList>
            <person name="Iino T."/>
            <person name="Shono N."/>
            <person name="Ito K."/>
            <person name="Nakamura R."/>
            <person name="Sueoka K."/>
            <person name="Harayama S."/>
            <person name="Ohkuma M."/>
        </authorList>
    </citation>
    <scope>NUCLEOTIDE SEQUENCE [LARGE SCALE GENOMIC DNA]</scope>
    <source>
        <strain evidence="1 2">MIC1-1</strain>
    </source>
</reference>
<comment type="caution">
    <text evidence="1">The sequence shown here is derived from an EMBL/GenBank/DDBJ whole genome shotgun (WGS) entry which is preliminary data.</text>
</comment>
<dbReference type="SUPFAM" id="SSF88713">
    <property type="entry name" value="Glycoside hydrolase/deacetylase"/>
    <property type="match status" value="1"/>
</dbReference>
<dbReference type="Gene3D" id="3.20.20.370">
    <property type="entry name" value="Glycoside hydrolase/deacetylase"/>
    <property type="match status" value="1"/>
</dbReference>
<evidence type="ECO:0008006" key="3">
    <source>
        <dbReference type="Google" id="ProtNLM"/>
    </source>
</evidence>
<gene>
    <name evidence="1" type="ORF">JCM18694_01500</name>
</gene>
<keyword evidence="2" id="KW-1185">Reference proteome</keyword>
<name>A0ABQ0ZET6_9BACT</name>